<reference evidence="4 5" key="1">
    <citation type="submission" date="2018-06" db="EMBL/GenBank/DDBJ databases">
        <authorList>
            <consortium name="Pathogen Informatics"/>
            <person name="Doyle S."/>
        </authorList>
    </citation>
    <scope>NUCLEOTIDE SEQUENCE [LARGE SCALE GENOMIC DNA]</scope>
    <source>
        <strain evidence="4 5">NCTC10429</strain>
    </source>
</reference>
<dbReference type="AlphaFoldDB" id="A0A377C782"/>
<dbReference type="PANTHER" id="PTHR30629">
    <property type="entry name" value="PROPHAGE INTEGRASE"/>
    <property type="match status" value="1"/>
</dbReference>
<accession>A0A377C782</accession>
<feature type="domain" description="Integrase DNA-binding" evidence="3">
    <location>
        <begin position="8"/>
        <end position="79"/>
    </location>
</feature>
<evidence type="ECO:0000256" key="1">
    <source>
        <dbReference type="ARBA" id="ARBA00008857"/>
    </source>
</evidence>
<evidence type="ECO:0000259" key="3">
    <source>
        <dbReference type="Pfam" id="PF13356"/>
    </source>
</evidence>
<proteinExistence type="inferred from homology"/>
<evidence type="ECO:0000256" key="2">
    <source>
        <dbReference type="ARBA" id="ARBA00022908"/>
    </source>
</evidence>
<evidence type="ECO:0000313" key="5">
    <source>
        <dbReference type="Proteomes" id="UP000254088"/>
    </source>
</evidence>
<dbReference type="PANTHER" id="PTHR30629:SF6">
    <property type="entry name" value="PROPHAGE INTEGRASE INTA-RELATED"/>
    <property type="match status" value="1"/>
</dbReference>
<evidence type="ECO:0000313" key="4">
    <source>
        <dbReference type="EMBL" id="STL85025.1"/>
    </source>
</evidence>
<dbReference type="InterPro" id="IPR050808">
    <property type="entry name" value="Phage_Integrase"/>
</dbReference>
<dbReference type="InterPro" id="IPR025166">
    <property type="entry name" value="Integrase_DNA_bind_dom"/>
</dbReference>
<dbReference type="Gene3D" id="3.30.160.390">
    <property type="entry name" value="Integrase, DNA-binding domain"/>
    <property type="match status" value="1"/>
</dbReference>
<organism evidence="4 5">
    <name type="scientific">Escherichia coli</name>
    <dbReference type="NCBI Taxonomy" id="562"/>
    <lineage>
        <taxon>Bacteria</taxon>
        <taxon>Pseudomonadati</taxon>
        <taxon>Pseudomonadota</taxon>
        <taxon>Gammaproteobacteria</taxon>
        <taxon>Enterobacterales</taxon>
        <taxon>Enterobacteriaceae</taxon>
        <taxon>Escherichia</taxon>
    </lineage>
</organism>
<comment type="similarity">
    <text evidence="1">Belongs to the 'phage' integrase family.</text>
</comment>
<keyword evidence="2" id="KW-0229">DNA integration</keyword>
<dbReference type="GO" id="GO:0015074">
    <property type="term" value="P:DNA integration"/>
    <property type="evidence" value="ECO:0007669"/>
    <property type="project" value="UniProtKB-KW"/>
</dbReference>
<dbReference type="InterPro" id="IPR038488">
    <property type="entry name" value="Integrase_DNA-bd_sf"/>
</dbReference>
<gene>
    <name evidence="4" type="primary">intA_3</name>
    <name evidence="4" type="ORF">NCTC10429_01972</name>
</gene>
<sequence length="95" mass="11111">MARKTKPLTDTEIKAAKPKDADYQLYDGDGLTLLIKSSGSKLWQFRYYRPLTKQRTKQSFGAYPAVSLSDARKLRAESKVYWRKTLILRNIRKNR</sequence>
<dbReference type="Proteomes" id="UP000254088">
    <property type="component" value="Unassembled WGS sequence"/>
</dbReference>
<dbReference type="Pfam" id="PF13356">
    <property type="entry name" value="Arm-DNA-bind_3"/>
    <property type="match status" value="1"/>
</dbReference>
<protein>
    <submittedName>
        <fullName evidence="4">Integrase</fullName>
    </submittedName>
</protein>
<name>A0A377C782_ECOLX</name>
<dbReference type="EMBL" id="UGEX01000001">
    <property type="protein sequence ID" value="STL85025.1"/>
    <property type="molecule type" value="Genomic_DNA"/>
</dbReference>